<evidence type="ECO:0000313" key="1">
    <source>
        <dbReference type="EMBL" id="CEP78382.1"/>
    </source>
</evidence>
<proteinExistence type="predicted"/>
<dbReference type="OrthoDB" id="9775607at2"/>
<keyword evidence="1" id="KW-0378">Hydrolase</keyword>
<dbReference type="AlphaFoldDB" id="A0A0C7NRB8"/>
<dbReference type="SUPFAM" id="SSF51556">
    <property type="entry name" value="Metallo-dependent hydrolases"/>
    <property type="match status" value="1"/>
</dbReference>
<dbReference type="HOGENOM" id="CLU_1657944_0_0_0"/>
<keyword evidence="2" id="KW-1185">Reference proteome</keyword>
<dbReference type="Proteomes" id="UP000032809">
    <property type="component" value="Chromosome I"/>
</dbReference>
<dbReference type="Gene3D" id="3.20.20.140">
    <property type="entry name" value="Metal-dependent hydrolases"/>
    <property type="match status" value="1"/>
</dbReference>
<reference evidence="2" key="1">
    <citation type="submission" date="2014-11" db="EMBL/GenBank/DDBJ databases">
        <authorList>
            <person name="Wibberg D."/>
        </authorList>
    </citation>
    <scope>NUCLEOTIDE SEQUENCE [LARGE SCALE GENOMIC DNA]</scope>
    <source>
        <strain evidence="2">L3</strain>
    </source>
</reference>
<dbReference type="InterPro" id="IPR032466">
    <property type="entry name" value="Metal_Hydrolase"/>
</dbReference>
<gene>
    <name evidence="1" type="primary">iadA</name>
    <name evidence="1" type="ORF">DTL3_1078</name>
</gene>
<sequence>MENLIAKAKSLNAEGVSCFAYTGSYHLPLKTFTKRIIDDVVYIEEIIGVGEIAISDHRGSQPTIEELTRLTSDARVGGILSKKAGIVNVHVGRGKNFVGPLIEVVKKSDLPIAQFLPTHMNKGKESMFDEKGNFLKLDVADVCTLFKEVKDCVIQEDTR</sequence>
<dbReference type="EMBL" id="LN824141">
    <property type="protein sequence ID" value="CEP78382.1"/>
    <property type="molecule type" value="Genomic_DNA"/>
</dbReference>
<accession>A0A0C7NRB8</accession>
<dbReference type="PATRIC" id="fig|1006576.9.peg.1076"/>
<dbReference type="EC" id="3.4.19.-" evidence="1"/>
<dbReference type="STRING" id="1006576.DTL3_1078"/>
<dbReference type="GO" id="GO:0016787">
    <property type="term" value="F:hydrolase activity"/>
    <property type="evidence" value="ECO:0007669"/>
    <property type="project" value="UniProtKB-KW"/>
</dbReference>
<name>A0A0C7NRB8_DEFTU</name>
<dbReference type="RefSeq" id="WP_052670396.1">
    <property type="nucleotide sequence ID" value="NZ_LN824141.1"/>
</dbReference>
<organism evidence="1 2">
    <name type="scientific">Defluviitoga tunisiensis</name>
    <dbReference type="NCBI Taxonomy" id="1006576"/>
    <lineage>
        <taxon>Bacteria</taxon>
        <taxon>Thermotogati</taxon>
        <taxon>Thermotogota</taxon>
        <taxon>Thermotogae</taxon>
        <taxon>Petrotogales</taxon>
        <taxon>Petrotogaceae</taxon>
        <taxon>Defluviitoga</taxon>
    </lineage>
</organism>
<dbReference type="KEGG" id="dtn:DTL3_1078"/>
<evidence type="ECO:0000313" key="2">
    <source>
        <dbReference type="Proteomes" id="UP000032809"/>
    </source>
</evidence>
<protein>
    <submittedName>
        <fullName evidence="1">Isoaspartyl dipeptidase</fullName>
        <ecNumber evidence="1">3.4.19.-</ecNumber>
    </submittedName>
</protein>